<evidence type="ECO:0000256" key="4">
    <source>
        <dbReference type="ARBA" id="ARBA00022840"/>
    </source>
</evidence>
<evidence type="ECO:0000256" key="1">
    <source>
        <dbReference type="ARBA" id="ARBA00005417"/>
    </source>
</evidence>
<dbReference type="CDD" id="cd03224">
    <property type="entry name" value="ABC_TM1139_LivF_branched"/>
    <property type="match status" value="1"/>
</dbReference>
<keyword evidence="10" id="KW-1185">Reference proteome</keyword>
<dbReference type="RefSeq" id="WP_148771048.1">
    <property type="nucleotide sequence ID" value="NZ_VSSS01000010.1"/>
</dbReference>
<proteinExistence type="inferred from homology"/>
<evidence type="ECO:0000256" key="2">
    <source>
        <dbReference type="ARBA" id="ARBA00022448"/>
    </source>
</evidence>
<dbReference type="GO" id="GO:0016887">
    <property type="term" value="F:ATP hydrolysis activity"/>
    <property type="evidence" value="ECO:0007669"/>
    <property type="project" value="InterPro"/>
</dbReference>
<comment type="caution">
    <text evidence="9">The sequence shown here is derived from an EMBL/GenBank/DDBJ whole genome shotgun (WGS) entry which is preliminary data.</text>
</comment>
<keyword evidence="2" id="KW-0813">Transport</keyword>
<feature type="region of interest" description="Disordered" evidence="7">
    <location>
        <begin position="240"/>
        <end position="263"/>
    </location>
</feature>
<dbReference type="GO" id="GO:0015807">
    <property type="term" value="P:L-amino acid transport"/>
    <property type="evidence" value="ECO:0007669"/>
    <property type="project" value="TreeGrafter"/>
</dbReference>
<protein>
    <submittedName>
        <fullName evidence="9">ABC transporter ATP-binding protein</fullName>
    </submittedName>
</protein>
<dbReference type="GO" id="GO:0015658">
    <property type="term" value="F:branched-chain amino acid transmembrane transporter activity"/>
    <property type="evidence" value="ECO:0007669"/>
    <property type="project" value="TreeGrafter"/>
</dbReference>
<evidence type="ECO:0000259" key="8">
    <source>
        <dbReference type="PROSITE" id="PS50893"/>
    </source>
</evidence>
<dbReference type="PANTHER" id="PTHR43820">
    <property type="entry name" value="HIGH-AFFINITY BRANCHED-CHAIN AMINO ACID TRANSPORT ATP-BINDING PROTEIN LIVF"/>
    <property type="match status" value="1"/>
</dbReference>
<evidence type="ECO:0000256" key="7">
    <source>
        <dbReference type="SAM" id="MobiDB-lite"/>
    </source>
</evidence>
<dbReference type="Gene3D" id="3.40.50.300">
    <property type="entry name" value="P-loop containing nucleotide triphosphate hydrolases"/>
    <property type="match status" value="1"/>
</dbReference>
<keyword evidence="4 9" id="KW-0067">ATP-binding</keyword>
<reference evidence="9 10" key="1">
    <citation type="submission" date="2019-08" db="EMBL/GenBank/DDBJ databases">
        <title>Bradyrhizobium hipponensis sp. nov., a rhizobium isolated from a Lupinus angustifolius root nodule in Tunisia.</title>
        <authorList>
            <person name="Off K."/>
            <person name="Rejili M."/>
            <person name="Mars M."/>
            <person name="Brachmann A."/>
            <person name="Marin M."/>
        </authorList>
    </citation>
    <scope>NUCLEOTIDE SEQUENCE [LARGE SCALE GENOMIC DNA]</scope>
    <source>
        <strain evidence="9 10">CTAW71</strain>
    </source>
</reference>
<feature type="domain" description="ABC transporter" evidence="8">
    <location>
        <begin position="8"/>
        <end position="235"/>
    </location>
</feature>
<dbReference type="InterPro" id="IPR003439">
    <property type="entry name" value="ABC_transporter-like_ATP-bd"/>
</dbReference>
<dbReference type="PROSITE" id="PS50893">
    <property type="entry name" value="ABC_TRANSPORTER_2"/>
    <property type="match status" value="1"/>
</dbReference>
<dbReference type="SUPFAM" id="SSF52540">
    <property type="entry name" value="P-loop containing nucleoside triphosphate hydrolases"/>
    <property type="match status" value="1"/>
</dbReference>
<comment type="similarity">
    <text evidence="1">Belongs to the ABC transporter superfamily.</text>
</comment>
<comment type="function">
    <text evidence="6">Involved in beta-(1--&gt;2)glucan export. Transmembrane domains (TMD) form a pore in the inner membrane and the ATP-binding domain (NBD) is responsible for energy generation.</text>
</comment>
<dbReference type="Proteomes" id="UP000324758">
    <property type="component" value="Unassembled WGS sequence"/>
</dbReference>
<name>A0A5D3KTP2_9BRAD</name>
<dbReference type="InterPro" id="IPR027417">
    <property type="entry name" value="P-loop_NTPase"/>
</dbReference>
<dbReference type="InterPro" id="IPR003593">
    <property type="entry name" value="AAA+_ATPase"/>
</dbReference>
<dbReference type="Pfam" id="PF00005">
    <property type="entry name" value="ABC_tran"/>
    <property type="match status" value="1"/>
</dbReference>
<dbReference type="PANTHER" id="PTHR43820:SF2">
    <property type="entry name" value="ABC TRANSPORTER ATP-BINDING PROTEIN"/>
    <property type="match status" value="1"/>
</dbReference>
<accession>A0A5D3KTP2</accession>
<dbReference type="InterPro" id="IPR017871">
    <property type="entry name" value="ABC_transporter-like_CS"/>
</dbReference>
<dbReference type="SMART" id="SM00382">
    <property type="entry name" value="AAA"/>
    <property type="match status" value="1"/>
</dbReference>
<evidence type="ECO:0000256" key="6">
    <source>
        <dbReference type="ARBA" id="ARBA00024722"/>
    </source>
</evidence>
<evidence type="ECO:0000256" key="5">
    <source>
        <dbReference type="ARBA" id="ARBA00022970"/>
    </source>
</evidence>
<evidence type="ECO:0000313" key="10">
    <source>
        <dbReference type="Proteomes" id="UP000324758"/>
    </source>
</evidence>
<evidence type="ECO:0000313" key="9">
    <source>
        <dbReference type="EMBL" id="TYL98846.1"/>
    </source>
</evidence>
<keyword evidence="5" id="KW-0029">Amino-acid transport</keyword>
<dbReference type="AlphaFoldDB" id="A0A5D3KTP2"/>
<evidence type="ECO:0000256" key="3">
    <source>
        <dbReference type="ARBA" id="ARBA00022741"/>
    </source>
</evidence>
<gene>
    <name evidence="9" type="ORF">FXB40_04810</name>
</gene>
<organism evidence="9 10">
    <name type="scientific">Bradyrhizobium rifense</name>
    <dbReference type="NCBI Taxonomy" id="515499"/>
    <lineage>
        <taxon>Bacteria</taxon>
        <taxon>Pseudomonadati</taxon>
        <taxon>Pseudomonadota</taxon>
        <taxon>Alphaproteobacteria</taxon>
        <taxon>Hyphomicrobiales</taxon>
        <taxon>Nitrobacteraceae</taxon>
        <taxon>Bradyrhizobium</taxon>
    </lineage>
</organism>
<dbReference type="PROSITE" id="PS00211">
    <property type="entry name" value="ABC_TRANSPORTER_1"/>
    <property type="match status" value="1"/>
</dbReference>
<dbReference type="GO" id="GO:0005524">
    <property type="term" value="F:ATP binding"/>
    <property type="evidence" value="ECO:0007669"/>
    <property type="project" value="UniProtKB-KW"/>
</dbReference>
<dbReference type="EMBL" id="VSSS01000010">
    <property type="protein sequence ID" value="TYL98846.1"/>
    <property type="molecule type" value="Genomic_DNA"/>
</dbReference>
<dbReference type="InterPro" id="IPR052156">
    <property type="entry name" value="BCAA_Transport_ATP-bd_LivF"/>
</dbReference>
<sequence>MTSKRVLLHIESLCAGYGESIIIEDIGFSLAAGSSLALLGRNGVGKSTLFRTLLGHARQRSGVIRFNDRDISGTTPYARVWQGLGWVPQERLMFPSLTVAEHLAIADRKGAWTLDRVYGLFPRLKERQRNLGGQLSGGEQQMLAIARALMTNPTLLLLDEPLEGLAPIVVKEVGDCIRRLVEEEGQAIILVEQRVKFALRLTEAALVLDRGRVAYSGSSNDLLNNARLLDDLIGLRSGSNLQGQRSGGEVRREPDGITAGGQS</sequence>
<dbReference type="OrthoDB" id="9776369at2"/>
<keyword evidence="3" id="KW-0547">Nucleotide-binding</keyword>